<dbReference type="PANTHER" id="PTHR45766:SF6">
    <property type="entry name" value="SWI_SNF-RELATED MATRIX-ASSOCIATED ACTIN-DEPENDENT REGULATOR OF CHROMATIN SUBFAMILY A-LIKE PROTEIN 1"/>
    <property type="match status" value="1"/>
</dbReference>
<dbReference type="InterPro" id="IPR049730">
    <property type="entry name" value="SNF2/RAD54-like_C"/>
</dbReference>
<evidence type="ECO:0008006" key="6">
    <source>
        <dbReference type="Google" id="ProtNLM"/>
    </source>
</evidence>
<dbReference type="SMART" id="SM00487">
    <property type="entry name" value="DEXDc"/>
    <property type="match status" value="1"/>
</dbReference>
<evidence type="ECO:0000259" key="3">
    <source>
        <dbReference type="PROSITE" id="PS51194"/>
    </source>
</evidence>
<dbReference type="OrthoDB" id="9814088at2"/>
<dbReference type="SMART" id="SM00490">
    <property type="entry name" value="HELICc"/>
    <property type="match status" value="1"/>
</dbReference>
<reference evidence="4" key="1">
    <citation type="journal article" date="2019" name="PLoS Negl. Trop. Dis.">
        <title>Revisiting the worldwide diversity of Leptospira species in the environment.</title>
        <authorList>
            <person name="Vincent A.T."/>
            <person name="Schiettekatte O."/>
            <person name="Bourhy P."/>
            <person name="Veyrier F.J."/>
            <person name="Picardeau M."/>
        </authorList>
    </citation>
    <scope>NUCLEOTIDE SEQUENCE [LARGE SCALE GENOMIC DNA]</scope>
    <source>
        <strain evidence="4">201702476</strain>
    </source>
</reference>
<dbReference type="InterPro" id="IPR000330">
    <property type="entry name" value="SNF2_N"/>
</dbReference>
<evidence type="ECO:0000313" key="4">
    <source>
        <dbReference type="EMBL" id="TGL58693.1"/>
    </source>
</evidence>
<keyword evidence="5" id="KW-1185">Reference proteome</keyword>
<dbReference type="PROSITE" id="PS51194">
    <property type="entry name" value="HELICASE_CTER"/>
    <property type="match status" value="1"/>
</dbReference>
<proteinExistence type="predicted"/>
<evidence type="ECO:0000259" key="2">
    <source>
        <dbReference type="PROSITE" id="PS51192"/>
    </source>
</evidence>
<dbReference type="Proteomes" id="UP000297693">
    <property type="component" value="Unassembled WGS sequence"/>
</dbReference>
<dbReference type="SUPFAM" id="SSF52540">
    <property type="entry name" value="P-loop containing nucleoside triphosphate hydrolases"/>
    <property type="match status" value="2"/>
</dbReference>
<dbReference type="Pfam" id="PF00176">
    <property type="entry name" value="SNF2-rel_dom"/>
    <property type="match status" value="1"/>
</dbReference>
<dbReference type="RefSeq" id="WP_135623814.1">
    <property type="nucleotide sequence ID" value="NZ_RQGD01000031.1"/>
</dbReference>
<organism evidence="4 5">
    <name type="scientific">Leptospira ognonensis</name>
    <dbReference type="NCBI Taxonomy" id="2484945"/>
    <lineage>
        <taxon>Bacteria</taxon>
        <taxon>Pseudomonadati</taxon>
        <taxon>Spirochaetota</taxon>
        <taxon>Spirochaetia</taxon>
        <taxon>Leptospirales</taxon>
        <taxon>Leptospiraceae</taxon>
        <taxon>Leptospira</taxon>
    </lineage>
</organism>
<dbReference type="AlphaFoldDB" id="A0A4R9JZA7"/>
<evidence type="ECO:0000313" key="5">
    <source>
        <dbReference type="Proteomes" id="UP000297693"/>
    </source>
</evidence>
<name>A0A4R9JZA7_9LEPT</name>
<dbReference type="GO" id="GO:0005524">
    <property type="term" value="F:ATP binding"/>
    <property type="evidence" value="ECO:0007669"/>
    <property type="project" value="InterPro"/>
</dbReference>
<keyword evidence="1" id="KW-0378">Hydrolase</keyword>
<gene>
    <name evidence="4" type="ORF">EHQ58_10270</name>
</gene>
<feature type="domain" description="Helicase C-terminal" evidence="3">
    <location>
        <begin position="499"/>
        <end position="665"/>
    </location>
</feature>
<protein>
    <recommendedName>
        <fullName evidence="6">DEAD/DEAH box helicase</fullName>
    </recommendedName>
</protein>
<dbReference type="Gene3D" id="3.40.50.10810">
    <property type="entry name" value="Tandem AAA-ATPase domain"/>
    <property type="match status" value="1"/>
</dbReference>
<dbReference type="Pfam" id="PF00271">
    <property type="entry name" value="Helicase_C"/>
    <property type="match status" value="1"/>
</dbReference>
<dbReference type="PROSITE" id="PS51192">
    <property type="entry name" value="HELICASE_ATP_BIND_1"/>
    <property type="match status" value="1"/>
</dbReference>
<dbReference type="InterPro" id="IPR001650">
    <property type="entry name" value="Helicase_C-like"/>
</dbReference>
<feature type="domain" description="Helicase ATP-binding" evidence="2">
    <location>
        <begin position="101"/>
        <end position="275"/>
    </location>
</feature>
<evidence type="ECO:0000256" key="1">
    <source>
        <dbReference type="ARBA" id="ARBA00022801"/>
    </source>
</evidence>
<dbReference type="InterPro" id="IPR038718">
    <property type="entry name" value="SNF2-like_sf"/>
</dbReference>
<accession>A0A4R9JZA7</accession>
<dbReference type="PANTHER" id="PTHR45766">
    <property type="entry name" value="DNA ANNEALING HELICASE AND ENDONUCLEASE ZRANB3 FAMILY MEMBER"/>
    <property type="match status" value="1"/>
</dbReference>
<dbReference type="GO" id="GO:0016787">
    <property type="term" value="F:hydrolase activity"/>
    <property type="evidence" value="ECO:0007669"/>
    <property type="project" value="UniProtKB-KW"/>
</dbReference>
<dbReference type="InterPro" id="IPR027417">
    <property type="entry name" value="P-loop_NTPase"/>
</dbReference>
<dbReference type="Gene3D" id="3.40.50.300">
    <property type="entry name" value="P-loop containing nucleotide triphosphate hydrolases"/>
    <property type="match status" value="1"/>
</dbReference>
<dbReference type="EMBL" id="RQGD01000031">
    <property type="protein sequence ID" value="TGL58693.1"/>
    <property type="molecule type" value="Genomic_DNA"/>
</dbReference>
<dbReference type="CDD" id="cd18793">
    <property type="entry name" value="SF2_C_SNF"/>
    <property type="match status" value="1"/>
</dbReference>
<dbReference type="InterPro" id="IPR014001">
    <property type="entry name" value="Helicase_ATP-bd"/>
</dbReference>
<comment type="caution">
    <text evidence="4">The sequence shown here is derived from an EMBL/GenBank/DDBJ whole genome shotgun (WGS) entry which is preliminary data.</text>
</comment>
<sequence length="1000" mass="117048">MQVGKKVSIKSDPSRIGIVQEIQLGYPKNIIRIFIDNETKEFFEDQVEVAEEKGGYQFQSTSHFKAYLTSLYLNFPDKSSLYSLSSARIEMIPFQFRPVIKIIQADLPRILIADDVGIGKTIEAGLILKELSARSELNTVLIICPKPLAVSKKWKYEMERFDEQFDQIESSKELKFYLGEFSKHNIWPEKKSRIIIPFSIILESTFKDFDFEENPISFDLVIVDEAHKIRNPSTQAHKYVKRFTDHAKAVVFLSATPIQTKSQDLFNLLKMLREDMYRRYDFFKDLIGPNQHLNNAIRMTREMKKFEKTQFLNELNSFEHYPGREPSEKLAEKLTEIREILNSKKNPEVDMVDIRRHLEKLNSMNFLMNRTRRRDIGKEYFKPRRVKAIKVSLSVEEKKFIKYFEEIYKTLWNSQFNNNVLHLVLASWKQQLSSSIFALLPSLEESLKRKFYTVNLNEMDDSEHSLDEEEEIPTPLNEVTLDLIDQVINSGRQLKADSKLNHLVKLIRKKQEEQNKKILIFCSFLKTIEYLTKELKAKFSYVSSITGQTPHEERIRINGIFSSFESRADSIDILLLSDVGCEGLDYQFCDTLVNYDLPWNPMRIEQRIGRIDRIGQKSEAINILNFLIEGSIDDKIYTKCFERIGIFTDSIGDLEEITGEVTKSISKIVLNPSLSDEEQNRQLEIITQGTINEGREKLELEEKEQELFGIDLKENYLDYENTHISIESLQNLVFIYLAEFGIDGAKLSQKEGKFSLVLTDKIKLKLIEDFNSINYLRNQLFGDWKLKLKSKVDWRFDFTFDPACAKRNSEVDYITPVHPLVKQAAQKLSFKNPAPVILSYDNVETSKVNCAFSIYVWTLNGIKKEISIQIIAEDEIIESKFSEFLKDAVVSLETREIDQTKLRKLEDRHQMKFRTERENFLKRNNLEINERVLNLKQALDRDIFLLETEISRQDNEKIQRMHLGSIRNKKLAHERLVKELETRRESLDIFPHRVCLGLLK</sequence>